<dbReference type="AlphaFoldDB" id="A0A8X6U742"/>
<evidence type="ECO:0000313" key="2">
    <source>
        <dbReference type="Proteomes" id="UP000887013"/>
    </source>
</evidence>
<comment type="caution">
    <text evidence="1">The sequence shown here is derived from an EMBL/GenBank/DDBJ whole genome shotgun (WGS) entry which is preliminary data.</text>
</comment>
<keyword evidence="2" id="KW-1185">Reference proteome</keyword>
<evidence type="ECO:0000313" key="1">
    <source>
        <dbReference type="EMBL" id="GFT98675.1"/>
    </source>
</evidence>
<sequence length="120" mass="12928">MAMSVTAVDGMATSFGDSRPSKIGPRWVALVSLGLFLSGHGFDQPDSQCSGADQIMGLPVPLLVWRWVWEVWSGCPPLSLIRTRAVHHINLGFTRGLRHPQALSSLSTTRSGNQAPVGSF</sequence>
<protein>
    <submittedName>
        <fullName evidence="1">Uncharacterized protein</fullName>
    </submittedName>
</protein>
<proteinExistence type="predicted"/>
<gene>
    <name evidence="1" type="ORF">NPIL_36561</name>
</gene>
<reference evidence="1" key="1">
    <citation type="submission" date="2020-08" db="EMBL/GenBank/DDBJ databases">
        <title>Multicomponent nature underlies the extraordinary mechanical properties of spider dragline silk.</title>
        <authorList>
            <person name="Kono N."/>
            <person name="Nakamura H."/>
            <person name="Mori M."/>
            <person name="Yoshida Y."/>
            <person name="Ohtoshi R."/>
            <person name="Malay A.D."/>
            <person name="Moran D.A.P."/>
            <person name="Tomita M."/>
            <person name="Numata K."/>
            <person name="Arakawa K."/>
        </authorList>
    </citation>
    <scope>NUCLEOTIDE SEQUENCE</scope>
</reference>
<dbReference type="EMBL" id="BMAW01026754">
    <property type="protein sequence ID" value="GFT98675.1"/>
    <property type="molecule type" value="Genomic_DNA"/>
</dbReference>
<accession>A0A8X6U742</accession>
<dbReference type="Proteomes" id="UP000887013">
    <property type="component" value="Unassembled WGS sequence"/>
</dbReference>
<name>A0A8X6U742_NEPPI</name>
<organism evidence="1 2">
    <name type="scientific">Nephila pilipes</name>
    <name type="common">Giant wood spider</name>
    <name type="synonym">Nephila maculata</name>
    <dbReference type="NCBI Taxonomy" id="299642"/>
    <lineage>
        <taxon>Eukaryota</taxon>
        <taxon>Metazoa</taxon>
        <taxon>Ecdysozoa</taxon>
        <taxon>Arthropoda</taxon>
        <taxon>Chelicerata</taxon>
        <taxon>Arachnida</taxon>
        <taxon>Araneae</taxon>
        <taxon>Araneomorphae</taxon>
        <taxon>Entelegynae</taxon>
        <taxon>Araneoidea</taxon>
        <taxon>Nephilidae</taxon>
        <taxon>Nephila</taxon>
    </lineage>
</organism>